<evidence type="ECO:0000313" key="3">
    <source>
        <dbReference type="EMBL" id="SVA23518.1"/>
    </source>
</evidence>
<dbReference type="InterPro" id="IPR002347">
    <property type="entry name" value="SDR_fam"/>
</dbReference>
<evidence type="ECO:0008006" key="4">
    <source>
        <dbReference type="Google" id="ProtNLM"/>
    </source>
</evidence>
<dbReference type="Pfam" id="PF00106">
    <property type="entry name" value="adh_short"/>
    <property type="match status" value="1"/>
</dbReference>
<dbReference type="AlphaFoldDB" id="A0A381U7J0"/>
<dbReference type="PANTHER" id="PTHR42760">
    <property type="entry name" value="SHORT-CHAIN DEHYDROGENASES/REDUCTASES FAMILY MEMBER"/>
    <property type="match status" value="1"/>
</dbReference>
<dbReference type="SUPFAM" id="SSF51735">
    <property type="entry name" value="NAD(P)-binding Rossmann-fold domains"/>
    <property type="match status" value="1"/>
</dbReference>
<evidence type="ECO:0000256" key="1">
    <source>
        <dbReference type="ARBA" id="ARBA00006484"/>
    </source>
</evidence>
<evidence type="ECO:0000256" key="2">
    <source>
        <dbReference type="ARBA" id="ARBA00023002"/>
    </source>
</evidence>
<dbReference type="Gene3D" id="3.40.50.720">
    <property type="entry name" value="NAD(P)-binding Rossmann-like Domain"/>
    <property type="match status" value="1"/>
</dbReference>
<dbReference type="PRINTS" id="PR00081">
    <property type="entry name" value="GDHRDH"/>
</dbReference>
<dbReference type="FunFam" id="3.40.50.720:FF:000084">
    <property type="entry name" value="Short-chain dehydrogenase reductase"/>
    <property type="match status" value="1"/>
</dbReference>
<accession>A0A381U7J0</accession>
<keyword evidence="2" id="KW-0560">Oxidoreductase</keyword>
<dbReference type="GO" id="GO:0016616">
    <property type="term" value="F:oxidoreductase activity, acting on the CH-OH group of donors, NAD or NADP as acceptor"/>
    <property type="evidence" value="ECO:0007669"/>
    <property type="project" value="TreeGrafter"/>
</dbReference>
<gene>
    <name evidence="3" type="ORF">METZ01_LOCUS76372</name>
</gene>
<comment type="similarity">
    <text evidence="1">Belongs to the short-chain dehydrogenases/reductases (SDR) family.</text>
</comment>
<name>A0A381U7J0_9ZZZZ</name>
<dbReference type="InterPro" id="IPR036291">
    <property type="entry name" value="NAD(P)-bd_dom_sf"/>
</dbReference>
<protein>
    <recommendedName>
        <fullName evidence="4">SDR family oxidoreductase</fullName>
    </recommendedName>
</protein>
<dbReference type="PRINTS" id="PR00080">
    <property type="entry name" value="SDRFAMILY"/>
</dbReference>
<proteinExistence type="inferred from homology"/>
<sequence>MLGHVVVRVEMGMQLDDKVAVVTGAGRGIGKAIAVAFAAAGAKVVCAARSKEEIDAVAQEIDGLAVPCDIADEQQIRDLIDTTVGELGRIDILVNNAGAVARLPVHELPTADWDYVLNVNLRGVFLCSKYALPTMLEQGSGCIINISSGAGVVGPPNRSAYAASKHGVMGFTKTLVAEYLMQGIRSHVILPDATVSQMRSEGFPTEDPDSLIQAEDIADAAVFLATQPATAHTLELRVSQGLRTRTR</sequence>
<dbReference type="CDD" id="cd05233">
    <property type="entry name" value="SDR_c"/>
    <property type="match status" value="1"/>
</dbReference>
<organism evidence="3">
    <name type="scientific">marine metagenome</name>
    <dbReference type="NCBI Taxonomy" id="408172"/>
    <lineage>
        <taxon>unclassified sequences</taxon>
        <taxon>metagenomes</taxon>
        <taxon>ecological metagenomes</taxon>
    </lineage>
</organism>
<dbReference type="PANTHER" id="PTHR42760:SF37">
    <property type="entry name" value="CLAVALDEHYDE DEHYDROGENASE"/>
    <property type="match status" value="1"/>
</dbReference>
<dbReference type="EMBL" id="UINC01005783">
    <property type="protein sequence ID" value="SVA23518.1"/>
    <property type="molecule type" value="Genomic_DNA"/>
</dbReference>
<reference evidence="3" key="1">
    <citation type="submission" date="2018-05" db="EMBL/GenBank/DDBJ databases">
        <authorList>
            <person name="Lanie J.A."/>
            <person name="Ng W.-L."/>
            <person name="Kazmierczak K.M."/>
            <person name="Andrzejewski T.M."/>
            <person name="Davidsen T.M."/>
            <person name="Wayne K.J."/>
            <person name="Tettelin H."/>
            <person name="Glass J.I."/>
            <person name="Rusch D."/>
            <person name="Podicherti R."/>
            <person name="Tsui H.-C.T."/>
            <person name="Winkler M.E."/>
        </authorList>
    </citation>
    <scope>NUCLEOTIDE SEQUENCE</scope>
</reference>